<evidence type="ECO:0000313" key="3">
    <source>
        <dbReference type="RefSeq" id="XP_019631557.1"/>
    </source>
</evidence>
<dbReference type="CDD" id="cd00037">
    <property type="entry name" value="CLECT"/>
    <property type="match status" value="1"/>
</dbReference>
<dbReference type="AlphaFoldDB" id="A0A6P4ZKE8"/>
<protein>
    <submittedName>
        <fullName evidence="3">Lectin BRA-3-like</fullName>
    </submittedName>
</protein>
<dbReference type="Pfam" id="PF00059">
    <property type="entry name" value="Lectin_C"/>
    <property type="match status" value="1"/>
</dbReference>
<dbReference type="Proteomes" id="UP000515135">
    <property type="component" value="Unplaced"/>
</dbReference>
<dbReference type="SUPFAM" id="SSF56436">
    <property type="entry name" value="C-type lectin-like"/>
    <property type="match status" value="2"/>
</dbReference>
<dbReference type="OrthoDB" id="6133475at2759"/>
<dbReference type="GeneID" id="109475386"/>
<organism evidence="2 3">
    <name type="scientific">Branchiostoma belcheri</name>
    <name type="common">Amphioxus</name>
    <dbReference type="NCBI Taxonomy" id="7741"/>
    <lineage>
        <taxon>Eukaryota</taxon>
        <taxon>Metazoa</taxon>
        <taxon>Chordata</taxon>
        <taxon>Cephalochordata</taxon>
        <taxon>Leptocardii</taxon>
        <taxon>Amphioxiformes</taxon>
        <taxon>Branchiostomatidae</taxon>
        <taxon>Branchiostoma</taxon>
    </lineage>
</organism>
<keyword evidence="2" id="KW-1185">Reference proteome</keyword>
<gene>
    <name evidence="3" type="primary">LOC109475386</name>
</gene>
<dbReference type="InterPro" id="IPR050801">
    <property type="entry name" value="Ca-Dep_Lectins_ImmuneDev"/>
</dbReference>
<evidence type="ECO:0000313" key="2">
    <source>
        <dbReference type="Proteomes" id="UP000515135"/>
    </source>
</evidence>
<sequence length="213" mass="23898">MACPGGYESHQHSRSCYKAYDHWGNYNSARATCSSDGGTLAMPRDAVTNTFLINLKNAVDPNAAFIFGLTDIRQEGPCPSGYESHQHSRSCYKAYDQWSNYNSARAACTSDGGTLAMPRDAVTNTFLINLKNAVDPNAAFFFGLTDSRQEGRWVWEDGTVLGIFRQWAPRQPDNWDNEDCGEYRSDNHHDASIRNKWNDRSCSATRKFICQVG</sequence>
<accession>A0A6P4ZKE8</accession>
<proteinExistence type="predicted"/>
<reference evidence="3" key="1">
    <citation type="submission" date="2025-08" db="UniProtKB">
        <authorList>
            <consortium name="RefSeq"/>
        </authorList>
    </citation>
    <scope>IDENTIFICATION</scope>
    <source>
        <tissue evidence="3">Gonad</tissue>
    </source>
</reference>
<dbReference type="SMART" id="SM00034">
    <property type="entry name" value="CLECT"/>
    <property type="match status" value="1"/>
</dbReference>
<name>A0A6P4ZKE8_BRABE</name>
<dbReference type="KEGG" id="bbel:109475386"/>
<dbReference type="InterPro" id="IPR016187">
    <property type="entry name" value="CTDL_fold"/>
</dbReference>
<dbReference type="InterPro" id="IPR001304">
    <property type="entry name" value="C-type_lectin-like"/>
</dbReference>
<evidence type="ECO:0000259" key="1">
    <source>
        <dbReference type="PROSITE" id="PS50041"/>
    </source>
</evidence>
<dbReference type="InterPro" id="IPR016186">
    <property type="entry name" value="C-type_lectin-like/link_sf"/>
</dbReference>
<dbReference type="RefSeq" id="XP_019631557.1">
    <property type="nucleotide sequence ID" value="XM_019775998.1"/>
</dbReference>
<dbReference type="PANTHER" id="PTHR22801:SF63">
    <property type="entry name" value="C-TYPE LECTIN DOMAIN-CONTAINING PROTEIN"/>
    <property type="match status" value="1"/>
</dbReference>
<dbReference type="PANTHER" id="PTHR22801">
    <property type="entry name" value="LITHOSTATHINE"/>
    <property type="match status" value="1"/>
</dbReference>
<feature type="domain" description="C-type lectin" evidence="1">
    <location>
        <begin position="87"/>
        <end position="211"/>
    </location>
</feature>
<dbReference type="PROSITE" id="PS50041">
    <property type="entry name" value="C_TYPE_LECTIN_2"/>
    <property type="match status" value="1"/>
</dbReference>
<dbReference type="Gene3D" id="3.10.100.10">
    <property type="entry name" value="Mannose-Binding Protein A, subunit A"/>
    <property type="match status" value="2"/>
</dbReference>